<keyword evidence="2" id="KW-1015">Disulfide bond</keyword>
<proteinExistence type="inferred from homology"/>
<keyword evidence="6" id="KW-1185">Reference proteome</keyword>
<dbReference type="FunFam" id="3.90.70.10:FF:000332">
    <property type="entry name" value="Cathepsin L1"/>
    <property type="match status" value="1"/>
</dbReference>
<dbReference type="SMART" id="SM00645">
    <property type="entry name" value="Pept_C1"/>
    <property type="match status" value="1"/>
</dbReference>
<evidence type="ECO:0000313" key="5">
    <source>
        <dbReference type="EMBL" id="CAG9810755.1"/>
    </source>
</evidence>
<dbReference type="Pfam" id="PF00112">
    <property type="entry name" value="Peptidase_C1"/>
    <property type="match status" value="1"/>
</dbReference>
<feature type="signal peptide" evidence="3">
    <location>
        <begin position="1"/>
        <end position="19"/>
    </location>
</feature>
<reference evidence="5" key="1">
    <citation type="submission" date="2022-01" db="EMBL/GenBank/DDBJ databases">
        <authorList>
            <person name="King R."/>
        </authorList>
    </citation>
    <scope>NUCLEOTIDE SEQUENCE</scope>
</reference>
<dbReference type="Proteomes" id="UP001153620">
    <property type="component" value="Chromosome 4"/>
</dbReference>
<evidence type="ECO:0000256" key="1">
    <source>
        <dbReference type="ARBA" id="ARBA00008455"/>
    </source>
</evidence>
<evidence type="ECO:0000259" key="4">
    <source>
        <dbReference type="SMART" id="SM00645"/>
    </source>
</evidence>
<organism evidence="5 6">
    <name type="scientific">Chironomus riparius</name>
    <dbReference type="NCBI Taxonomy" id="315576"/>
    <lineage>
        <taxon>Eukaryota</taxon>
        <taxon>Metazoa</taxon>
        <taxon>Ecdysozoa</taxon>
        <taxon>Arthropoda</taxon>
        <taxon>Hexapoda</taxon>
        <taxon>Insecta</taxon>
        <taxon>Pterygota</taxon>
        <taxon>Neoptera</taxon>
        <taxon>Endopterygota</taxon>
        <taxon>Diptera</taxon>
        <taxon>Nematocera</taxon>
        <taxon>Chironomoidea</taxon>
        <taxon>Chironomidae</taxon>
        <taxon>Chironominae</taxon>
        <taxon>Chironomus</taxon>
    </lineage>
</organism>
<feature type="chain" id="PRO_5040370766" description="Peptidase C1A papain C-terminal domain-containing protein" evidence="3">
    <location>
        <begin position="20"/>
        <end position="345"/>
    </location>
</feature>
<dbReference type="SUPFAM" id="SSF54001">
    <property type="entry name" value="Cysteine proteinases"/>
    <property type="match status" value="1"/>
</dbReference>
<dbReference type="Gene3D" id="3.90.70.10">
    <property type="entry name" value="Cysteine proteinases"/>
    <property type="match status" value="1"/>
</dbReference>
<dbReference type="PANTHER" id="PTHR12411">
    <property type="entry name" value="CYSTEINE PROTEASE FAMILY C1-RELATED"/>
    <property type="match status" value="1"/>
</dbReference>
<evidence type="ECO:0000256" key="2">
    <source>
        <dbReference type="ARBA" id="ARBA00023157"/>
    </source>
</evidence>
<accession>A0A9N9S3S5</accession>
<evidence type="ECO:0000313" key="6">
    <source>
        <dbReference type="Proteomes" id="UP001153620"/>
    </source>
</evidence>
<dbReference type="CDD" id="cd02248">
    <property type="entry name" value="Peptidase_C1A"/>
    <property type="match status" value="1"/>
</dbReference>
<reference evidence="5" key="2">
    <citation type="submission" date="2022-10" db="EMBL/GenBank/DDBJ databases">
        <authorList>
            <consortium name="ENA_rothamsted_submissions"/>
            <consortium name="culmorum"/>
            <person name="King R."/>
        </authorList>
    </citation>
    <scope>NUCLEOTIDE SEQUENCE</scope>
</reference>
<protein>
    <recommendedName>
        <fullName evidence="4">Peptidase C1A papain C-terminal domain-containing protein</fullName>
    </recommendedName>
</protein>
<dbReference type="AlphaFoldDB" id="A0A9N9S3S5"/>
<dbReference type="OrthoDB" id="387093at2759"/>
<name>A0A9N9S3S5_9DIPT</name>
<dbReference type="PROSITE" id="PS00639">
    <property type="entry name" value="THIOL_PROTEASE_HIS"/>
    <property type="match status" value="1"/>
</dbReference>
<keyword evidence="3" id="KW-0732">Signal</keyword>
<dbReference type="GO" id="GO:0008234">
    <property type="term" value="F:cysteine-type peptidase activity"/>
    <property type="evidence" value="ECO:0007669"/>
    <property type="project" value="InterPro"/>
</dbReference>
<feature type="domain" description="Peptidase C1A papain C-terminal" evidence="4">
    <location>
        <begin position="125"/>
        <end position="344"/>
    </location>
</feature>
<dbReference type="InterPro" id="IPR025661">
    <property type="entry name" value="Pept_asp_AS"/>
</dbReference>
<dbReference type="InterPro" id="IPR039417">
    <property type="entry name" value="Peptidase_C1A_papain-like"/>
</dbReference>
<dbReference type="InterPro" id="IPR025660">
    <property type="entry name" value="Pept_his_AS"/>
</dbReference>
<dbReference type="InterPro" id="IPR000668">
    <property type="entry name" value="Peptidase_C1A_C"/>
</dbReference>
<dbReference type="GO" id="GO:0006508">
    <property type="term" value="P:proteolysis"/>
    <property type="evidence" value="ECO:0007669"/>
    <property type="project" value="InterPro"/>
</dbReference>
<dbReference type="InterPro" id="IPR038765">
    <property type="entry name" value="Papain-like_cys_pep_sf"/>
</dbReference>
<dbReference type="PROSITE" id="PS00640">
    <property type="entry name" value="THIOL_PROTEASE_ASN"/>
    <property type="match status" value="1"/>
</dbReference>
<dbReference type="InterPro" id="IPR013128">
    <property type="entry name" value="Peptidase_C1A"/>
</dbReference>
<evidence type="ECO:0000256" key="3">
    <source>
        <dbReference type="SAM" id="SignalP"/>
    </source>
</evidence>
<dbReference type="EMBL" id="OU895880">
    <property type="protein sequence ID" value="CAG9810755.1"/>
    <property type="molecule type" value="Genomic_DNA"/>
</dbReference>
<comment type="similarity">
    <text evidence="1">Belongs to the peptidase C1 family.</text>
</comment>
<sequence>MKFVIFFVIIANCWVLSVAETDDVVQKAFNIWLAKYNRKFSDNSSFTTAYDIFSSHYKATSRQRLKFYSGESKFLMKPNKYSAADVNSKASTRGLLLDNDAEFAALVKEEAAVQGRVLPPSYPPPPASLDYRTMGYVSGVKDQGFYCSSCYAFATGCALEGQLAKKYGILPDISAQNIIDCSYNSSYGNFGCGGGNLGSSFKYIVRNPGVANETFYPYAGASQTCGYNPSMYSGTAKGYFYITGSENYLKSALAAIGPLAVGVRGDLDSFLYYGSGIYDDLMCSAIINHAMCLVGYGTDNTTSPPVDYWILKNSWSTDWGENGYMKLQIGSSLCGINTYVVYPTA</sequence>
<gene>
    <name evidence="5" type="ORF">CHIRRI_LOCUS13568</name>
</gene>